<keyword evidence="1 4" id="KW-0349">Heme</keyword>
<dbReference type="RefSeq" id="WP_191183113.1">
    <property type="nucleotide sequence ID" value="NZ_JACXAJ010000002.1"/>
</dbReference>
<name>A0ABR7XF99_9BACT</name>
<keyword evidence="3 4" id="KW-0408">Iron</keyword>
<organism evidence="7 8">
    <name type="scientific">Pontibacter aquaedesilientis</name>
    <dbReference type="NCBI Taxonomy" id="2766980"/>
    <lineage>
        <taxon>Bacteria</taxon>
        <taxon>Pseudomonadati</taxon>
        <taxon>Bacteroidota</taxon>
        <taxon>Cytophagia</taxon>
        <taxon>Cytophagales</taxon>
        <taxon>Hymenobacteraceae</taxon>
        <taxon>Pontibacter</taxon>
    </lineage>
</organism>
<keyword evidence="2 4" id="KW-0479">Metal-binding</keyword>
<feature type="domain" description="Cytochrome c" evidence="6">
    <location>
        <begin position="49"/>
        <end position="123"/>
    </location>
</feature>
<dbReference type="InterPro" id="IPR011042">
    <property type="entry name" value="6-blade_b-propeller_TolB-like"/>
</dbReference>
<evidence type="ECO:0000259" key="6">
    <source>
        <dbReference type="PROSITE" id="PS51007"/>
    </source>
</evidence>
<evidence type="ECO:0000256" key="5">
    <source>
        <dbReference type="SAM" id="SignalP"/>
    </source>
</evidence>
<dbReference type="PANTHER" id="PTHR19328">
    <property type="entry name" value="HEDGEHOG-INTERACTING PROTEIN"/>
    <property type="match status" value="1"/>
</dbReference>
<dbReference type="EMBL" id="JACXAJ010000002">
    <property type="protein sequence ID" value="MBD1396979.1"/>
    <property type="molecule type" value="Genomic_DNA"/>
</dbReference>
<evidence type="ECO:0000256" key="2">
    <source>
        <dbReference type="ARBA" id="ARBA00022723"/>
    </source>
</evidence>
<evidence type="ECO:0000256" key="1">
    <source>
        <dbReference type="ARBA" id="ARBA00022617"/>
    </source>
</evidence>
<dbReference type="Gene3D" id="2.120.10.30">
    <property type="entry name" value="TolB, C-terminal domain"/>
    <property type="match status" value="1"/>
</dbReference>
<dbReference type="InterPro" id="IPR036909">
    <property type="entry name" value="Cyt_c-like_dom_sf"/>
</dbReference>
<dbReference type="Proteomes" id="UP000625551">
    <property type="component" value="Unassembled WGS sequence"/>
</dbReference>
<dbReference type="InterPro" id="IPR011041">
    <property type="entry name" value="Quinoprot_gluc/sorb_DH_b-prop"/>
</dbReference>
<dbReference type="Pfam" id="PF07995">
    <property type="entry name" value="GSDH"/>
    <property type="match status" value="1"/>
</dbReference>
<reference evidence="7 8" key="1">
    <citation type="submission" date="2020-09" db="EMBL/GenBank/DDBJ databases">
        <title>Genome sequencing and assembly of Pontibacter sp.</title>
        <authorList>
            <person name="Chhetri G."/>
        </authorList>
    </citation>
    <scope>NUCLEOTIDE SEQUENCE [LARGE SCALE GENOMIC DNA]</scope>
    <source>
        <strain evidence="7 8">JH31</strain>
    </source>
</reference>
<dbReference type="PANTHER" id="PTHR19328:SF75">
    <property type="entry name" value="ALDOSE SUGAR DEHYDROGENASE YLII"/>
    <property type="match status" value="1"/>
</dbReference>
<dbReference type="Gene3D" id="1.10.760.10">
    <property type="entry name" value="Cytochrome c-like domain"/>
    <property type="match status" value="1"/>
</dbReference>
<comment type="caution">
    <text evidence="7">The sequence shown here is derived from an EMBL/GenBank/DDBJ whole genome shotgun (WGS) entry which is preliminary data.</text>
</comment>
<evidence type="ECO:0000313" key="7">
    <source>
        <dbReference type="EMBL" id="MBD1396979.1"/>
    </source>
</evidence>
<feature type="chain" id="PRO_5047131278" evidence="5">
    <location>
        <begin position="23"/>
        <end position="491"/>
    </location>
</feature>
<protein>
    <submittedName>
        <fullName evidence="7">PQQ-dependent sugar dehydrogenase</fullName>
    </submittedName>
</protein>
<keyword evidence="8" id="KW-1185">Reference proteome</keyword>
<dbReference type="InterPro" id="IPR012938">
    <property type="entry name" value="Glc/Sorbosone_DH"/>
</dbReference>
<gene>
    <name evidence="7" type="ORF">H9Q13_07365</name>
</gene>
<evidence type="ECO:0000256" key="4">
    <source>
        <dbReference type="PROSITE-ProRule" id="PRU00433"/>
    </source>
</evidence>
<dbReference type="InterPro" id="IPR009056">
    <property type="entry name" value="Cyt_c-like_dom"/>
</dbReference>
<evidence type="ECO:0000256" key="3">
    <source>
        <dbReference type="ARBA" id="ARBA00023004"/>
    </source>
</evidence>
<sequence length="491" mass="54603">MRNTSYLLSLLGLALISFESCTGSSSSTSTTDANTVAEVSVKETALTDAQLAKARTNYASYCSGCHGEQMEAFTDRKWKHGNSAENLFAAIKHGYSDEGMPGFDQTFTDDEITGLVAYIQEGIQNVKQYDFSEESKRTEVYTSETLRYRLDTVATGLQVPWGMAFLPNGDMLITDRNGSFYRLPKDTKQLQKIAGTPEVLAQGQGGLLDVELHPDFAKNNTIYLSYSAFKQEDNQTLSTTAVMRARLEGNKLTDKKVIFEAQPWARTRHHYGSRLEFGRDGMLYISVGDRGQHHENAQTIERAPGKVHRIQDDGAIPADNPFANEKGAVATIYTIGNRNIQGMTIHPKTGAIWTNEHGPRGGDEVNIAEKGKNYGWPVISYGINYNGTVLTELTKKEGMEQPLWYWVPSIAPSGMAFVTGNRYKAWEGDLLVGSLRFQFLSKLKMDGNKIVSEEKLLKNIGRVRDVRMAPDGYIYVAVENPGIIYRVVPVE</sequence>
<accession>A0ABR7XF99</accession>
<keyword evidence="5" id="KW-0732">Signal</keyword>
<dbReference type="SUPFAM" id="SSF50952">
    <property type="entry name" value="Soluble quinoprotein glucose dehydrogenase"/>
    <property type="match status" value="1"/>
</dbReference>
<feature type="signal peptide" evidence="5">
    <location>
        <begin position="1"/>
        <end position="22"/>
    </location>
</feature>
<proteinExistence type="predicted"/>
<evidence type="ECO:0000313" key="8">
    <source>
        <dbReference type="Proteomes" id="UP000625551"/>
    </source>
</evidence>
<dbReference type="SUPFAM" id="SSF46626">
    <property type="entry name" value="Cytochrome c"/>
    <property type="match status" value="1"/>
</dbReference>
<dbReference type="Pfam" id="PF13442">
    <property type="entry name" value="Cytochrome_CBB3"/>
    <property type="match status" value="1"/>
</dbReference>
<dbReference type="PROSITE" id="PS51007">
    <property type="entry name" value="CYTC"/>
    <property type="match status" value="1"/>
</dbReference>